<dbReference type="PANTHER" id="PTHR18919">
    <property type="entry name" value="ACETYL-COA C-ACYLTRANSFERASE"/>
    <property type="match status" value="1"/>
</dbReference>
<dbReference type="NCBIfam" id="TIGR01930">
    <property type="entry name" value="AcCoA-C-Actrans"/>
    <property type="match status" value="1"/>
</dbReference>
<organism evidence="8 9">
    <name type="scientific">Acetobacter tropicalis</name>
    <dbReference type="NCBI Taxonomy" id="104102"/>
    <lineage>
        <taxon>Bacteria</taxon>
        <taxon>Pseudomonadati</taxon>
        <taxon>Pseudomonadota</taxon>
        <taxon>Alphaproteobacteria</taxon>
        <taxon>Acetobacterales</taxon>
        <taxon>Acetobacteraceae</taxon>
        <taxon>Acetobacter</taxon>
    </lineage>
</organism>
<reference evidence="8 9" key="1">
    <citation type="submission" date="2019-07" db="EMBL/GenBank/DDBJ databases">
        <title>Whole genome shotgun sequence of Acetobacter tropicalis NBRC 16470.</title>
        <authorList>
            <person name="Hosoyama A."/>
            <person name="Uohara A."/>
            <person name="Ohji S."/>
            <person name="Ichikawa N."/>
        </authorList>
    </citation>
    <scope>NUCLEOTIDE SEQUENCE [LARGE SCALE GENOMIC DNA]</scope>
    <source>
        <strain evidence="8 9">NBRC 16470</strain>
    </source>
</reference>
<dbReference type="InterPro" id="IPR020616">
    <property type="entry name" value="Thiolase_N"/>
</dbReference>
<proteinExistence type="inferred from homology"/>
<evidence type="ECO:0000256" key="3">
    <source>
        <dbReference type="ARBA" id="ARBA00023315"/>
    </source>
</evidence>
<keyword evidence="3 5" id="KW-0012">Acyltransferase</keyword>
<evidence type="ECO:0000256" key="4">
    <source>
        <dbReference type="PIRSR" id="PIRSR000429-1"/>
    </source>
</evidence>
<dbReference type="Pfam" id="PF02803">
    <property type="entry name" value="Thiolase_C"/>
    <property type="match status" value="1"/>
</dbReference>
<sequence length="395" mass="41513">MTVSDPVVIVSAARTPIGWFQGDFSTIEAPHLGATAIRTAIARSGVDPTLVDGVFMGCVLSAGLRQNPARQAAHYGGLPFSAPTLSVNKLCGSGMMAMGLGYDALAAGSASLVVAGGQESMTNAPYLLKKARSGYRLGHGEIYDHMFHDGLEDAYEPGQLMGHFAELTVRQYGFTREQQDDYAIQTLERARKAVESGAFAAEIAPITVKTRKGEVVISHDENPLKADPKKIPTLRPAFGKDGTITPASSSGISDGAAALVMTRRTQAEKLGLPVLATVRGYSVHAMVPRDFTIAPVPAMEKLLSNVDWRVGDVDLFEVNEAFAVTAMVAQKDLGIPDERLNVNGGACALGHPIGATGARLITTLIHALKARGRHKGVASACIGGGEAIAMAVELP</sequence>
<dbReference type="EMBL" id="BJVR01000036">
    <property type="protein sequence ID" value="GEL51454.1"/>
    <property type="molecule type" value="Genomic_DNA"/>
</dbReference>
<protein>
    <submittedName>
        <fullName evidence="8">Acetyl-CoA acetyltransferase</fullName>
    </submittedName>
</protein>
<dbReference type="GO" id="GO:0003988">
    <property type="term" value="F:acetyl-CoA C-acyltransferase activity"/>
    <property type="evidence" value="ECO:0007669"/>
    <property type="project" value="UniProtKB-ARBA"/>
</dbReference>
<dbReference type="Proteomes" id="UP000321800">
    <property type="component" value="Unassembled WGS sequence"/>
</dbReference>
<dbReference type="InterPro" id="IPR020615">
    <property type="entry name" value="Thiolase_acyl_enz_int_AS"/>
</dbReference>
<dbReference type="CDD" id="cd00751">
    <property type="entry name" value="thiolase"/>
    <property type="match status" value="1"/>
</dbReference>
<dbReference type="InterPro" id="IPR002155">
    <property type="entry name" value="Thiolase"/>
</dbReference>
<dbReference type="Gene3D" id="3.40.47.10">
    <property type="match status" value="2"/>
</dbReference>
<comment type="similarity">
    <text evidence="1 5">Belongs to the thiolase-like superfamily. Thiolase family.</text>
</comment>
<feature type="domain" description="Thiolase C-terminal" evidence="7">
    <location>
        <begin position="273"/>
        <end position="393"/>
    </location>
</feature>
<dbReference type="RefSeq" id="WP_045543427.1">
    <property type="nucleotide sequence ID" value="NZ_BJVR01000036.1"/>
</dbReference>
<evidence type="ECO:0000313" key="9">
    <source>
        <dbReference type="Proteomes" id="UP000321800"/>
    </source>
</evidence>
<evidence type="ECO:0000259" key="6">
    <source>
        <dbReference type="Pfam" id="PF00108"/>
    </source>
</evidence>
<dbReference type="SUPFAM" id="SSF53901">
    <property type="entry name" value="Thiolase-like"/>
    <property type="match status" value="2"/>
</dbReference>
<dbReference type="AlphaFoldDB" id="A0A511FR95"/>
<evidence type="ECO:0000256" key="1">
    <source>
        <dbReference type="ARBA" id="ARBA00010982"/>
    </source>
</evidence>
<dbReference type="InterPro" id="IPR016039">
    <property type="entry name" value="Thiolase-like"/>
</dbReference>
<evidence type="ECO:0000259" key="7">
    <source>
        <dbReference type="Pfam" id="PF02803"/>
    </source>
</evidence>
<gene>
    <name evidence="8" type="ORF">ATR01nite_25290</name>
</gene>
<dbReference type="PROSITE" id="PS00098">
    <property type="entry name" value="THIOLASE_1"/>
    <property type="match status" value="1"/>
</dbReference>
<dbReference type="PROSITE" id="PS00099">
    <property type="entry name" value="THIOLASE_3"/>
    <property type="match status" value="1"/>
</dbReference>
<evidence type="ECO:0000256" key="5">
    <source>
        <dbReference type="RuleBase" id="RU003557"/>
    </source>
</evidence>
<name>A0A511FR95_9PROT</name>
<dbReference type="InterPro" id="IPR020617">
    <property type="entry name" value="Thiolase_C"/>
</dbReference>
<keyword evidence="2 5" id="KW-0808">Transferase</keyword>
<feature type="domain" description="Thiolase N-terminal" evidence="6">
    <location>
        <begin position="7"/>
        <end position="264"/>
    </location>
</feature>
<evidence type="ECO:0000256" key="2">
    <source>
        <dbReference type="ARBA" id="ARBA00022679"/>
    </source>
</evidence>
<dbReference type="PIRSF" id="PIRSF000429">
    <property type="entry name" value="Ac-CoA_Ac_transf"/>
    <property type="match status" value="1"/>
</dbReference>
<dbReference type="InterPro" id="IPR020610">
    <property type="entry name" value="Thiolase_AS"/>
</dbReference>
<accession>A0A511FR95</accession>
<dbReference type="PANTHER" id="PTHR18919:SF138">
    <property type="entry name" value="ACETYL-COA C-ACETYLTRANSFERASE"/>
    <property type="match status" value="1"/>
</dbReference>
<comment type="caution">
    <text evidence="8">The sequence shown here is derived from an EMBL/GenBank/DDBJ whole genome shotgun (WGS) entry which is preliminary data.</text>
</comment>
<feature type="active site" description="Proton acceptor" evidence="4">
    <location>
        <position position="381"/>
    </location>
</feature>
<feature type="active site" description="Acyl-thioester intermediate" evidence="4">
    <location>
        <position position="91"/>
    </location>
</feature>
<evidence type="ECO:0000313" key="8">
    <source>
        <dbReference type="EMBL" id="GEL51454.1"/>
    </source>
</evidence>
<feature type="active site" description="Proton acceptor" evidence="4">
    <location>
        <position position="351"/>
    </location>
</feature>
<dbReference type="Pfam" id="PF00108">
    <property type="entry name" value="Thiolase_N"/>
    <property type="match status" value="1"/>
</dbReference>